<accession>A0A1I3KP63</accession>
<keyword evidence="1" id="KW-0808">Transferase</keyword>
<dbReference type="Gene3D" id="3.40.50.300">
    <property type="entry name" value="P-loop containing nucleotide triphosphate hydrolases"/>
    <property type="match status" value="1"/>
</dbReference>
<dbReference type="EMBL" id="FOQH01000009">
    <property type="protein sequence ID" value="SFI74164.1"/>
    <property type="molecule type" value="Genomic_DNA"/>
</dbReference>
<reference evidence="1 2" key="1">
    <citation type="submission" date="2016-10" db="EMBL/GenBank/DDBJ databases">
        <authorList>
            <person name="de Groot N.N."/>
        </authorList>
    </citation>
    <scope>NUCLEOTIDE SEQUENCE [LARGE SCALE GENOMIC DNA]</scope>
    <source>
        <strain evidence="1 2">CGMCC 1.11030</strain>
    </source>
</reference>
<protein>
    <submittedName>
        <fullName evidence="1">Sulfotransferase family protein</fullName>
    </submittedName>
</protein>
<evidence type="ECO:0000313" key="2">
    <source>
        <dbReference type="Proteomes" id="UP000199377"/>
    </source>
</evidence>
<dbReference type="Proteomes" id="UP000199377">
    <property type="component" value="Unassembled WGS sequence"/>
</dbReference>
<organism evidence="1 2">
    <name type="scientific">Albimonas pacifica</name>
    <dbReference type="NCBI Taxonomy" id="1114924"/>
    <lineage>
        <taxon>Bacteria</taxon>
        <taxon>Pseudomonadati</taxon>
        <taxon>Pseudomonadota</taxon>
        <taxon>Alphaproteobacteria</taxon>
        <taxon>Rhodobacterales</taxon>
        <taxon>Paracoccaceae</taxon>
        <taxon>Albimonas</taxon>
    </lineage>
</organism>
<dbReference type="SUPFAM" id="SSF52540">
    <property type="entry name" value="P-loop containing nucleoside triphosphate hydrolases"/>
    <property type="match status" value="1"/>
</dbReference>
<dbReference type="GO" id="GO:0016740">
    <property type="term" value="F:transferase activity"/>
    <property type="evidence" value="ECO:0007669"/>
    <property type="project" value="UniProtKB-KW"/>
</dbReference>
<gene>
    <name evidence="1" type="ORF">SAMN05216258_10934</name>
</gene>
<dbReference type="RefSeq" id="WP_092862348.1">
    <property type="nucleotide sequence ID" value="NZ_FOQH01000009.1"/>
</dbReference>
<keyword evidence="2" id="KW-1185">Reference proteome</keyword>
<dbReference type="STRING" id="1114924.SAMN05216258_10934"/>
<sequence>MTTPDPASAPVHFFLHVPKCAGTTVERHFERTLGEGFLLAPRWRNPLRDVIGNRYPSLSLEDLAGVRAVSGHSLSRSLSEKFPGREVKCSVLLRDPVSYLVSFYNYRWARHEERGQPAPGAFDAWRGAQRRNPITRFLLHRFFEVGYPGIYRLSTRARFLYLEAAFQGFHFVGGYRRCDEALAGISRELGVDPTVESENVGHVKRLSAADLSEAQIAAILTENAADALLFERWKDRGFERAANPADPEGAARALPGRDLAANLAADVESAVRRKLWRG</sequence>
<name>A0A1I3KP63_9RHOB</name>
<evidence type="ECO:0000313" key="1">
    <source>
        <dbReference type="EMBL" id="SFI74164.1"/>
    </source>
</evidence>
<dbReference type="OrthoDB" id="7444642at2"/>
<dbReference type="AlphaFoldDB" id="A0A1I3KP63"/>
<proteinExistence type="predicted"/>
<dbReference type="InterPro" id="IPR027417">
    <property type="entry name" value="P-loop_NTPase"/>
</dbReference>